<keyword evidence="2" id="KW-1185">Reference proteome</keyword>
<dbReference type="AlphaFoldDB" id="A0A2G5DM89"/>
<protein>
    <submittedName>
        <fullName evidence="1">Uncharacterized protein</fullName>
    </submittedName>
</protein>
<evidence type="ECO:0000313" key="1">
    <source>
        <dbReference type="EMBL" id="PIA44630.1"/>
    </source>
</evidence>
<sequence length="83" mass="9506">MNTTKRYSLSGRDQLTMVNHNHFYFANTTSLGPIMSLLNQKEPNFYGVSRITTFELLFLFIYLSFPITLPISPGLHLSRAAFC</sequence>
<accession>A0A2G5DM89</accession>
<evidence type="ECO:0000313" key="2">
    <source>
        <dbReference type="Proteomes" id="UP000230069"/>
    </source>
</evidence>
<dbReference type="Proteomes" id="UP000230069">
    <property type="component" value="Unassembled WGS sequence"/>
</dbReference>
<proteinExistence type="predicted"/>
<name>A0A2G5DM89_AQUCA</name>
<reference evidence="1 2" key="1">
    <citation type="submission" date="2017-09" db="EMBL/GenBank/DDBJ databases">
        <title>WGS assembly of Aquilegia coerulea Goldsmith.</title>
        <authorList>
            <person name="Hodges S."/>
            <person name="Kramer E."/>
            <person name="Nordborg M."/>
            <person name="Tomkins J."/>
            <person name="Borevitz J."/>
            <person name="Derieg N."/>
            <person name="Yan J."/>
            <person name="Mihaltcheva S."/>
            <person name="Hayes R.D."/>
            <person name="Rokhsar D."/>
        </authorList>
    </citation>
    <scope>NUCLEOTIDE SEQUENCE [LARGE SCALE GENOMIC DNA]</scope>
    <source>
        <strain evidence="2">cv. Goldsmith</strain>
    </source>
</reference>
<gene>
    <name evidence="1" type="ORF">AQUCO_01700313v1</name>
</gene>
<organism evidence="1 2">
    <name type="scientific">Aquilegia coerulea</name>
    <name type="common">Rocky mountain columbine</name>
    <dbReference type="NCBI Taxonomy" id="218851"/>
    <lineage>
        <taxon>Eukaryota</taxon>
        <taxon>Viridiplantae</taxon>
        <taxon>Streptophyta</taxon>
        <taxon>Embryophyta</taxon>
        <taxon>Tracheophyta</taxon>
        <taxon>Spermatophyta</taxon>
        <taxon>Magnoliopsida</taxon>
        <taxon>Ranunculales</taxon>
        <taxon>Ranunculaceae</taxon>
        <taxon>Thalictroideae</taxon>
        <taxon>Aquilegia</taxon>
    </lineage>
</organism>
<dbReference type="EMBL" id="KZ305034">
    <property type="protein sequence ID" value="PIA44630.1"/>
    <property type="molecule type" value="Genomic_DNA"/>
</dbReference>
<dbReference type="InParanoid" id="A0A2G5DM89"/>